<protein>
    <recommendedName>
        <fullName evidence="15">Solute carrier family 25 member 40</fullName>
    </recommendedName>
</protein>
<feature type="repeat" description="Solcar" evidence="10">
    <location>
        <begin position="149"/>
        <end position="233"/>
    </location>
</feature>
<evidence type="ECO:0000256" key="1">
    <source>
        <dbReference type="ARBA" id="ARBA00004448"/>
    </source>
</evidence>
<keyword evidence="5" id="KW-0677">Repeat</keyword>
<evidence type="ECO:0000256" key="9">
    <source>
        <dbReference type="ARBA" id="ARBA00023136"/>
    </source>
</evidence>
<feature type="repeat" description="Solcar" evidence="10">
    <location>
        <begin position="19"/>
        <end position="141"/>
    </location>
</feature>
<accession>A0ABD6ERR2</accession>
<dbReference type="Pfam" id="PF00153">
    <property type="entry name" value="Mito_carr"/>
    <property type="match status" value="4"/>
</dbReference>
<gene>
    <name evidence="13" type="ORF">AB6A40_006850</name>
</gene>
<evidence type="ECO:0000256" key="11">
    <source>
        <dbReference type="RuleBase" id="RU000488"/>
    </source>
</evidence>
<evidence type="ECO:0000256" key="5">
    <source>
        <dbReference type="ARBA" id="ARBA00022737"/>
    </source>
</evidence>
<feature type="repeat" description="Solcar" evidence="10">
    <location>
        <begin position="243"/>
        <end position="359"/>
    </location>
</feature>
<dbReference type="InterPro" id="IPR023395">
    <property type="entry name" value="MCP_dom_sf"/>
</dbReference>
<reference evidence="13 14" key="1">
    <citation type="submission" date="2024-08" db="EMBL/GenBank/DDBJ databases">
        <title>Gnathostoma spinigerum genome.</title>
        <authorList>
            <person name="Gonzalez-Bertolin B."/>
            <person name="Monzon S."/>
            <person name="Zaballos A."/>
            <person name="Jimenez P."/>
            <person name="Dekumyoy P."/>
            <person name="Varona S."/>
            <person name="Cuesta I."/>
            <person name="Sumanam S."/>
            <person name="Adisakwattana P."/>
            <person name="Gasser R.B."/>
            <person name="Hernandez-Gonzalez A."/>
            <person name="Young N.D."/>
            <person name="Perteguer M.J."/>
        </authorList>
    </citation>
    <scope>NUCLEOTIDE SEQUENCE [LARGE SCALE GENOMIC DNA]</scope>
    <source>
        <strain evidence="13">AL3</strain>
        <tissue evidence="13">Liver</tissue>
    </source>
</reference>
<dbReference type="SUPFAM" id="SSF103506">
    <property type="entry name" value="Mitochondrial carrier"/>
    <property type="match status" value="1"/>
</dbReference>
<evidence type="ECO:0000256" key="10">
    <source>
        <dbReference type="PROSITE-ProRule" id="PRU00282"/>
    </source>
</evidence>
<keyword evidence="8" id="KW-0496">Mitochondrion</keyword>
<dbReference type="GO" id="GO:0005743">
    <property type="term" value="C:mitochondrial inner membrane"/>
    <property type="evidence" value="ECO:0007669"/>
    <property type="project" value="UniProtKB-SubCell"/>
</dbReference>
<feature type="transmembrane region" description="Helical" evidence="12">
    <location>
        <begin position="113"/>
        <end position="132"/>
    </location>
</feature>
<evidence type="ECO:0000256" key="6">
    <source>
        <dbReference type="ARBA" id="ARBA00022792"/>
    </source>
</evidence>
<dbReference type="InterPro" id="IPR018108">
    <property type="entry name" value="MCP_transmembrane"/>
</dbReference>
<evidence type="ECO:0000313" key="13">
    <source>
        <dbReference type="EMBL" id="MFH4980141.1"/>
    </source>
</evidence>
<dbReference type="Gene3D" id="1.50.40.10">
    <property type="entry name" value="Mitochondrial carrier domain"/>
    <property type="match status" value="2"/>
</dbReference>
<name>A0ABD6ERR2_9BILA</name>
<keyword evidence="9 10" id="KW-0472">Membrane</keyword>
<organism evidence="13 14">
    <name type="scientific">Gnathostoma spinigerum</name>
    <dbReference type="NCBI Taxonomy" id="75299"/>
    <lineage>
        <taxon>Eukaryota</taxon>
        <taxon>Metazoa</taxon>
        <taxon>Ecdysozoa</taxon>
        <taxon>Nematoda</taxon>
        <taxon>Chromadorea</taxon>
        <taxon>Rhabditida</taxon>
        <taxon>Spirurina</taxon>
        <taxon>Gnathostomatomorpha</taxon>
        <taxon>Gnathostomatoidea</taxon>
        <taxon>Gnathostomatidae</taxon>
        <taxon>Gnathostoma</taxon>
    </lineage>
</organism>
<dbReference type="AlphaFoldDB" id="A0ABD6ERR2"/>
<dbReference type="InterPro" id="IPR045315">
    <property type="entry name" value="Mtm1-like"/>
</dbReference>
<comment type="subcellular location">
    <subcellularLocation>
        <location evidence="1">Mitochondrion inner membrane</location>
        <topology evidence="1">Multi-pass membrane protein</topology>
    </subcellularLocation>
</comment>
<dbReference type="PROSITE" id="PS50920">
    <property type="entry name" value="SOLCAR"/>
    <property type="match status" value="3"/>
</dbReference>
<evidence type="ECO:0000313" key="14">
    <source>
        <dbReference type="Proteomes" id="UP001608902"/>
    </source>
</evidence>
<evidence type="ECO:0000256" key="4">
    <source>
        <dbReference type="ARBA" id="ARBA00022692"/>
    </source>
</evidence>
<evidence type="ECO:0000256" key="7">
    <source>
        <dbReference type="ARBA" id="ARBA00022989"/>
    </source>
</evidence>
<keyword evidence="4 10" id="KW-0812">Transmembrane</keyword>
<proteinExistence type="inferred from homology"/>
<evidence type="ECO:0000256" key="12">
    <source>
        <dbReference type="SAM" id="Phobius"/>
    </source>
</evidence>
<keyword evidence="3 11" id="KW-0813">Transport</keyword>
<keyword evidence="14" id="KW-1185">Reference proteome</keyword>
<comment type="caution">
    <text evidence="13">The sequence shown here is derived from an EMBL/GenBank/DDBJ whole genome shotgun (WGS) entry which is preliminary data.</text>
</comment>
<evidence type="ECO:0008006" key="15">
    <source>
        <dbReference type="Google" id="ProtNLM"/>
    </source>
</evidence>
<keyword evidence="6" id="KW-0999">Mitochondrion inner membrane</keyword>
<dbReference type="EMBL" id="JBGFUD010005135">
    <property type="protein sequence ID" value="MFH4980141.1"/>
    <property type="molecule type" value="Genomic_DNA"/>
</dbReference>
<evidence type="ECO:0000256" key="3">
    <source>
        <dbReference type="ARBA" id="ARBA00022448"/>
    </source>
</evidence>
<dbReference type="Proteomes" id="UP001608902">
    <property type="component" value="Unassembled WGS sequence"/>
</dbReference>
<keyword evidence="7 12" id="KW-1133">Transmembrane helix</keyword>
<comment type="similarity">
    <text evidence="2 11">Belongs to the mitochondrial carrier (TC 2.A.29) family.</text>
</comment>
<dbReference type="PANTHER" id="PTHR45760:SF2">
    <property type="entry name" value="FI19922P1-RELATED"/>
    <property type="match status" value="1"/>
</dbReference>
<evidence type="ECO:0000256" key="8">
    <source>
        <dbReference type="ARBA" id="ARBA00023128"/>
    </source>
</evidence>
<evidence type="ECO:0000256" key="2">
    <source>
        <dbReference type="ARBA" id="ARBA00006375"/>
    </source>
</evidence>
<dbReference type="PANTHER" id="PTHR45760">
    <property type="entry name" value="FI19922P1-RELATED"/>
    <property type="match status" value="1"/>
</dbReference>
<sequence length="372" mass="41409">MSASNLNDEIPLPHISNGVSVFERIISASSGAALTSIMMTPLDVVKIRLQQQVHPFTRGACFLYYNGLMDHLCTACSDPSSGRQCEWFERPGHFKGTFDAFVKITRNEGIQSLWSGLSPTLIMAIPATVLYFSTYDHLLMTLRNRYGLDNVALPMLAGSSARFVSTTVVSPIEMVRTKMQSERMSYCDIGRAIQRSLANDGWKSFWRGWAPTLLRDLPFSAVYWTAYECFKARILQLFKKAETNFFISFGCGAIAGTIAATVTTPFDVVKTQRQITLGQIEHERSAVGKNRSKHSHSITAKSSGNMSINVRSESTYSIMREVTKTRGLAGLFAGIIPRIVKVAPSCAIMIGSYECAKIFFAHRRKYILNCET</sequence>